<sequence length="382" mass="41464">MAFFPAWSATVPREVTLDVGRYAKVDRPTTYTLLKSSRSMLQQIIRTITCNAAFCLILVKVGLCTEPKSVEAIKPRGDKFETLVGIASGTWSRLQVMEWADATFGPFVKPLETECAAQAVVRELRYAQEKKRRHEEDEETKPGENPPSQKRQRTKGKENKSPASAPKDLARRLGITLPKSYAHAESSQMADKVIDSSSFSGQSLASRLGLDSEIPPVLHDQVNSTNRGWTLASRMSKPTRKAGRIGPVSAQPSNAEPAIRPLAQEKSARPLGRFSPSEFMLLSKALEASSNSSRSQAAGPKAFDYAPRRSQPAHLRDLSSSSVVYSGNSSRPGVSGLGNMLSLPAAAPEGQATSPNKSDGRRHASSSDCPNDKAKTSTRQEL</sequence>
<accession>A0A369KBI9</accession>
<name>A0A369KBI9_HYPMA</name>
<protein>
    <submittedName>
        <fullName evidence="2">Uncharacterized protein</fullName>
    </submittedName>
</protein>
<organism evidence="2 3">
    <name type="scientific">Hypsizygus marmoreus</name>
    <name type="common">White beech mushroom</name>
    <name type="synonym">Agaricus marmoreus</name>
    <dbReference type="NCBI Taxonomy" id="39966"/>
    <lineage>
        <taxon>Eukaryota</taxon>
        <taxon>Fungi</taxon>
        <taxon>Dikarya</taxon>
        <taxon>Basidiomycota</taxon>
        <taxon>Agaricomycotina</taxon>
        <taxon>Agaricomycetes</taxon>
        <taxon>Agaricomycetidae</taxon>
        <taxon>Agaricales</taxon>
        <taxon>Tricholomatineae</taxon>
        <taxon>Lyophyllaceae</taxon>
        <taxon>Hypsizygus</taxon>
    </lineage>
</organism>
<dbReference type="Proteomes" id="UP000076154">
    <property type="component" value="Unassembled WGS sequence"/>
</dbReference>
<evidence type="ECO:0000313" key="2">
    <source>
        <dbReference type="EMBL" id="RDB30035.1"/>
    </source>
</evidence>
<reference evidence="2" key="1">
    <citation type="submission" date="2018-04" db="EMBL/GenBank/DDBJ databases">
        <title>Whole genome sequencing of Hypsizygus marmoreus.</title>
        <authorList>
            <person name="Choi I.-G."/>
            <person name="Min B."/>
            <person name="Kim J.-G."/>
            <person name="Kim S."/>
            <person name="Oh Y.-L."/>
            <person name="Kong W.-S."/>
            <person name="Park H."/>
            <person name="Jeong J."/>
            <person name="Song E.-S."/>
        </authorList>
    </citation>
    <scope>NUCLEOTIDE SEQUENCE [LARGE SCALE GENOMIC DNA]</scope>
    <source>
        <strain evidence="2">51987-8</strain>
    </source>
</reference>
<feature type="region of interest" description="Disordered" evidence="1">
    <location>
        <begin position="234"/>
        <end position="257"/>
    </location>
</feature>
<feature type="region of interest" description="Disordered" evidence="1">
    <location>
        <begin position="130"/>
        <end position="169"/>
    </location>
</feature>
<evidence type="ECO:0000313" key="3">
    <source>
        <dbReference type="Proteomes" id="UP000076154"/>
    </source>
</evidence>
<dbReference type="AlphaFoldDB" id="A0A369KBI9"/>
<feature type="compositionally biased region" description="Basic and acidic residues" evidence="1">
    <location>
        <begin position="370"/>
        <end position="382"/>
    </location>
</feature>
<feature type="compositionally biased region" description="Low complexity" evidence="1">
    <location>
        <begin position="319"/>
        <end position="330"/>
    </location>
</feature>
<proteinExistence type="predicted"/>
<comment type="caution">
    <text evidence="2">The sequence shown here is derived from an EMBL/GenBank/DDBJ whole genome shotgun (WGS) entry which is preliminary data.</text>
</comment>
<feature type="region of interest" description="Disordered" evidence="1">
    <location>
        <begin position="286"/>
        <end position="382"/>
    </location>
</feature>
<gene>
    <name evidence="2" type="ORF">Hypma_013861</name>
</gene>
<dbReference type="InParanoid" id="A0A369KBI9"/>
<evidence type="ECO:0000256" key="1">
    <source>
        <dbReference type="SAM" id="MobiDB-lite"/>
    </source>
</evidence>
<dbReference type="EMBL" id="LUEZ02000009">
    <property type="protein sequence ID" value="RDB30035.1"/>
    <property type="molecule type" value="Genomic_DNA"/>
</dbReference>
<keyword evidence="3" id="KW-1185">Reference proteome</keyword>